<evidence type="ECO:0000313" key="2">
    <source>
        <dbReference type="EMBL" id="SUS08266.1"/>
    </source>
</evidence>
<evidence type="ECO:0000256" key="1">
    <source>
        <dbReference type="SAM" id="MobiDB-lite"/>
    </source>
</evidence>
<name>A0A380TIX8_9ZZZZ</name>
<gene>
    <name evidence="2" type="ORF">DF3PB_6150002</name>
</gene>
<protein>
    <submittedName>
        <fullName evidence="2">Uncharacterized protein</fullName>
    </submittedName>
</protein>
<sequence>MANATAWVRFRNLPDDLLDDMPEHVRSTFLAARRHGFEIEMLCPGGRPSPKQRAPRRFVLVADDIGDDDGGPIAFDLAVLASDVRASRRLFIVSTQPSGELYAAAYAAAVEDLEAGYTAAVVVETRPPLAHAWARTLAALCDDGNPTAAAVSGNAATPSQKSEISAGSKRAC</sequence>
<feature type="region of interest" description="Disordered" evidence="1">
    <location>
        <begin position="150"/>
        <end position="172"/>
    </location>
</feature>
<feature type="compositionally biased region" description="Polar residues" evidence="1">
    <location>
        <begin position="154"/>
        <end position="165"/>
    </location>
</feature>
<dbReference type="EMBL" id="UIDG01000574">
    <property type="protein sequence ID" value="SUS08266.1"/>
    <property type="molecule type" value="Genomic_DNA"/>
</dbReference>
<dbReference type="AlphaFoldDB" id="A0A380TIX8"/>
<organism evidence="2">
    <name type="scientific">metagenome</name>
    <dbReference type="NCBI Taxonomy" id="256318"/>
    <lineage>
        <taxon>unclassified sequences</taxon>
        <taxon>metagenomes</taxon>
    </lineage>
</organism>
<reference evidence="2" key="1">
    <citation type="submission" date="2018-07" db="EMBL/GenBank/DDBJ databases">
        <authorList>
            <person name="Quirk P.G."/>
            <person name="Krulwich T.A."/>
        </authorList>
    </citation>
    <scope>NUCLEOTIDE SEQUENCE</scope>
</reference>
<accession>A0A380TIX8</accession>
<proteinExistence type="predicted"/>